<dbReference type="EMBL" id="CP044416">
    <property type="protein sequence ID" value="QOY40732.1"/>
    <property type="molecule type" value="Genomic_DNA"/>
</dbReference>
<keyword evidence="5 8" id="KW-1133">Transmembrane helix</keyword>
<sequence length="76" mass="9046">MTLCFTHLFEMVVLTLNSLAILNDRRFLRKYGLDKPIYGETARNQITIFLYAIRTYLRFPLIILNILIIFFELIFG</sequence>
<evidence type="ECO:0008006" key="11">
    <source>
        <dbReference type="Google" id="ProtNLM"/>
    </source>
</evidence>
<dbReference type="GO" id="GO:0015031">
    <property type="term" value="P:protein transport"/>
    <property type="evidence" value="ECO:0007669"/>
    <property type="project" value="UniProtKB-KW"/>
</dbReference>
<dbReference type="Proteomes" id="UP000593906">
    <property type="component" value="Chromosome 7"/>
</dbReference>
<keyword evidence="4" id="KW-0653">Protein transport</keyword>
<dbReference type="GO" id="GO:0005789">
    <property type="term" value="C:endoplasmic reticulum membrane"/>
    <property type="evidence" value="ECO:0007669"/>
    <property type="project" value="TreeGrafter"/>
</dbReference>
<dbReference type="GO" id="GO:0030134">
    <property type="term" value="C:COPII-coated ER to Golgi transport vesicle"/>
    <property type="evidence" value="ECO:0007669"/>
    <property type="project" value="TreeGrafter"/>
</dbReference>
<feature type="transmembrane region" description="Helical" evidence="8">
    <location>
        <begin position="56"/>
        <end position="75"/>
    </location>
</feature>
<keyword evidence="6 8" id="KW-0472">Membrane</keyword>
<evidence type="ECO:0000256" key="3">
    <source>
        <dbReference type="ARBA" id="ARBA00022692"/>
    </source>
</evidence>
<dbReference type="InterPro" id="IPR013880">
    <property type="entry name" value="Yos1"/>
</dbReference>
<organism evidence="9 10">
    <name type="scientific">Cryptosporidium parvum</name>
    <dbReference type="NCBI Taxonomy" id="5807"/>
    <lineage>
        <taxon>Eukaryota</taxon>
        <taxon>Sar</taxon>
        <taxon>Alveolata</taxon>
        <taxon>Apicomplexa</taxon>
        <taxon>Conoidasida</taxon>
        <taxon>Coccidia</taxon>
        <taxon>Eucoccidiorida</taxon>
        <taxon>Eimeriorina</taxon>
        <taxon>Cryptosporidiidae</taxon>
        <taxon>Cryptosporidium</taxon>
    </lineage>
</organism>
<evidence type="ECO:0000313" key="9">
    <source>
        <dbReference type="EMBL" id="QOY40732.1"/>
    </source>
</evidence>
<dbReference type="VEuPathDB" id="CryptoDB:CPATCC_0009960"/>
<dbReference type="PANTHER" id="PTHR15858:SF0">
    <property type="entry name" value="IMMEDIATE EARLY RESPONSE 3-INTERACTING PROTEIN 1"/>
    <property type="match status" value="1"/>
</dbReference>
<dbReference type="GO" id="GO:0006888">
    <property type="term" value="P:endoplasmic reticulum to Golgi vesicle-mediated transport"/>
    <property type="evidence" value="ECO:0007669"/>
    <property type="project" value="TreeGrafter"/>
</dbReference>
<evidence type="ECO:0000313" key="10">
    <source>
        <dbReference type="Proteomes" id="UP000593906"/>
    </source>
</evidence>
<evidence type="ECO:0000256" key="2">
    <source>
        <dbReference type="ARBA" id="ARBA00022448"/>
    </source>
</evidence>
<dbReference type="GO" id="GO:0000139">
    <property type="term" value="C:Golgi membrane"/>
    <property type="evidence" value="ECO:0007669"/>
    <property type="project" value="TreeGrafter"/>
</dbReference>
<comment type="similarity">
    <text evidence="7">Belongs to the YOS1 family.</text>
</comment>
<evidence type="ECO:0000256" key="8">
    <source>
        <dbReference type="SAM" id="Phobius"/>
    </source>
</evidence>
<dbReference type="AlphaFoldDB" id="A0A7S7LEK7"/>
<comment type="subcellular location">
    <subcellularLocation>
        <location evidence="1">Membrane</location>
    </subcellularLocation>
</comment>
<name>A0A7S7LEK7_CRYPV</name>
<evidence type="ECO:0000256" key="6">
    <source>
        <dbReference type="ARBA" id="ARBA00023136"/>
    </source>
</evidence>
<dbReference type="PANTHER" id="PTHR15858">
    <property type="entry name" value="IMMEDIATE EARLY RESPONSE 3-INTERACTING PROTEIN 1"/>
    <property type="match status" value="1"/>
</dbReference>
<proteinExistence type="inferred from homology"/>
<evidence type="ECO:0000256" key="4">
    <source>
        <dbReference type="ARBA" id="ARBA00022927"/>
    </source>
</evidence>
<feature type="transmembrane region" description="Helical" evidence="8">
    <location>
        <begin position="6"/>
        <end position="22"/>
    </location>
</feature>
<gene>
    <name evidence="9" type="ORF">CPATCC_003621</name>
</gene>
<dbReference type="Pfam" id="PF08571">
    <property type="entry name" value="Yos1"/>
    <property type="match status" value="1"/>
</dbReference>
<protein>
    <recommendedName>
        <fullName evidence="11">Yos1-like protein</fullName>
    </recommendedName>
</protein>
<reference evidence="9 10" key="1">
    <citation type="submission" date="2019-09" db="EMBL/GenBank/DDBJ databases">
        <title>Consistent, comparative and evidence-based genome assembly and annotation for Cryptosporidium parvum, C. hominis and C. tyzzeri.</title>
        <authorList>
            <person name="Baptista R.P."/>
            <person name="Li Y."/>
            <person name="Sateriale A."/>
            <person name="Ansell B."/>
            <person name="Jex A."/>
            <person name="Sanders M."/>
            <person name="Brooks K."/>
            <person name="Tracey A."/>
            <person name="Berriman M."/>
            <person name="Striepen B."/>
            <person name="Cotton J.A."/>
            <person name="Kissinger J.C."/>
        </authorList>
    </citation>
    <scope>NUCLEOTIDE SEQUENCE [LARGE SCALE GENOMIC DNA]</scope>
    <source>
        <strain evidence="9 10">IOWA-ATCC</strain>
    </source>
</reference>
<keyword evidence="2" id="KW-0813">Transport</keyword>
<keyword evidence="3 8" id="KW-0812">Transmembrane</keyword>
<accession>A0A7S7LEK7</accession>
<evidence type="ECO:0000256" key="5">
    <source>
        <dbReference type="ARBA" id="ARBA00022989"/>
    </source>
</evidence>
<evidence type="ECO:0000256" key="1">
    <source>
        <dbReference type="ARBA" id="ARBA00004370"/>
    </source>
</evidence>
<evidence type="ECO:0000256" key="7">
    <source>
        <dbReference type="ARBA" id="ARBA00024203"/>
    </source>
</evidence>